<name>X0SEQ6_9ZZZZ</name>
<feature type="domain" description="Molybdopterin oxidoreductase" evidence="6">
    <location>
        <begin position="60"/>
        <end position="174"/>
    </location>
</feature>
<dbReference type="InterPro" id="IPR006656">
    <property type="entry name" value="Mopterin_OxRdtase"/>
</dbReference>
<evidence type="ECO:0000313" key="8">
    <source>
        <dbReference type="EMBL" id="GAF79469.1"/>
    </source>
</evidence>
<proteinExistence type="inferred from homology"/>
<protein>
    <recommendedName>
        <fullName evidence="9">Molybdopterin dinucleotide-binding domain-containing protein</fullName>
    </recommendedName>
</protein>
<dbReference type="InterPro" id="IPR050612">
    <property type="entry name" value="Prok_Mopterin_Oxidored"/>
</dbReference>
<dbReference type="PANTHER" id="PTHR43742">
    <property type="entry name" value="TRIMETHYLAMINE-N-OXIDE REDUCTASE"/>
    <property type="match status" value="1"/>
</dbReference>
<dbReference type="Gene3D" id="2.40.40.20">
    <property type="match status" value="1"/>
</dbReference>
<dbReference type="Pfam" id="PF00384">
    <property type="entry name" value="Molybdopterin"/>
    <property type="match status" value="1"/>
</dbReference>
<dbReference type="GO" id="GO:0046872">
    <property type="term" value="F:metal ion binding"/>
    <property type="evidence" value="ECO:0007669"/>
    <property type="project" value="UniProtKB-KW"/>
</dbReference>
<accession>X0SEQ6</accession>
<dbReference type="InterPro" id="IPR037949">
    <property type="entry name" value="MopB_CT_Acetylene-hydratase"/>
</dbReference>
<dbReference type="CDD" id="cd02781">
    <property type="entry name" value="MopB_CT_Acetylene-hydratase"/>
    <property type="match status" value="1"/>
</dbReference>
<comment type="cofactor">
    <cofactor evidence="1">
        <name>Mo-bis(molybdopterin guanine dinucleotide)</name>
        <dbReference type="ChEBI" id="CHEBI:60539"/>
    </cofactor>
</comment>
<dbReference type="SUPFAM" id="SSF50692">
    <property type="entry name" value="ADC-like"/>
    <property type="match status" value="1"/>
</dbReference>
<evidence type="ECO:0000256" key="2">
    <source>
        <dbReference type="ARBA" id="ARBA00010312"/>
    </source>
</evidence>
<keyword evidence="4" id="KW-0479">Metal-binding</keyword>
<dbReference type="GO" id="GO:0016491">
    <property type="term" value="F:oxidoreductase activity"/>
    <property type="evidence" value="ECO:0007669"/>
    <property type="project" value="UniProtKB-KW"/>
</dbReference>
<dbReference type="InterPro" id="IPR006657">
    <property type="entry name" value="MoPterin_dinucl-bd_dom"/>
</dbReference>
<evidence type="ECO:0000259" key="7">
    <source>
        <dbReference type="Pfam" id="PF01568"/>
    </source>
</evidence>
<sequence>GLNSPFLTDNFDKPGGNVVVQGPAANPVLGHDLLSAEANRSRLGFSKRPLGPCGIFKSTQAYEVYKAILNGKPYPIKGLIGFGGNLIMSNAPSKVAKEAISQLDFHVEAELFLSPTAELADIVLPAASSWESWHVGTNIGPLGDKGYIQLRPAVVPPQHESWPDMKIIFELAKRLGLGDMFWDGDLEAAFNYQFAPSNVTVAQLKANQGPMTINIPMGYQKYANDEAGNFLGFPTPSKRIEIYSIPFKREGHDPLPTWKDPISYCFPQDISKKHPLLLINSKVVEYCHSQHRAVPALRKRVPDPFLEINAEKAKDLDLRDGDLVIMETPFGSVTLRARLTEGIAYDTVCTQNGWWQACHELDLPGYDPYSSEGANVNLLYQTDKVDPISGSLPIKGYPCNVRKV</sequence>
<feature type="non-terminal residue" evidence="8">
    <location>
        <position position="1"/>
    </location>
</feature>
<comment type="caution">
    <text evidence="8">The sequence shown here is derived from an EMBL/GenBank/DDBJ whole genome shotgun (WGS) entry which is preliminary data.</text>
</comment>
<reference evidence="8" key="1">
    <citation type="journal article" date="2014" name="Front. Microbiol.">
        <title>High frequency of phylogenetically diverse reductive dehalogenase-homologous genes in deep subseafloor sedimentary metagenomes.</title>
        <authorList>
            <person name="Kawai M."/>
            <person name="Futagami T."/>
            <person name="Toyoda A."/>
            <person name="Takaki Y."/>
            <person name="Nishi S."/>
            <person name="Hori S."/>
            <person name="Arai W."/>
            <person name="Tsubouchi T."/>
            <person name="Morono Y."/>
            <person name="Uchiyama I."/>
            <person name="Ito T."/>
            <person name="Fujiyama A."/>
            <person name="Inagaki F."/>
            <person name="Takami H."/>
        </authorList>
    </citation>
    <scope>NUCLEOTIDE SEQUENCE</scope>
    <source>
        <strain evidence="8">Expedition CK06-06</strain>
    </source>
</reference>
<dbReference type="InterPro" id="IPR009010">
    <property type="entry name" value="Asp_de-COase-like_dom_sf"/>
</dbReference>
<evidence type="ECO:0000259" key="6">
    <source>
        <dbReference type="Pfam" id="PF00384"/>
    </source>
</evidence>
<keyword evidence="3" id="KW-0500">Molybdenum</keyword>
<dbReference type="PROSITE" id="PS00490">
    <property type="entry name" value="MOLYBDOPTERIN_PROK_2"/>
    <property type="match status" value="1"/>
</dbReference>
<dbReference type="Gene3D" id="3.40.50.740">
    <property type="match status" value="1"/>
</dbReference>
<evidence type="ECO:0000256" key="1">
    <source>
        <dbReference type="ARBA" id="ARBA00001942"/>
    </source>
</evidence>
<dbReference type="AlphaFoldDB" id="X0SEQ6"/>
<dbReference type="GO" id="GO:0018818">
    <property type="term" value="F:acetylene hydratase activity"/>
    <property type="evidence" value="ECO:0007669"/>
    <property type="project" value="InterPro"/>
</dbReference>
<dbReference type="EMBL" id="BARS01004518">
    <property type="protein sequence ID" value="GAF79469.1"/>
    <property type="molecule type" value="Genomic_DNA"/>
</dbReference>
<evidence type="ECO:0000256" key="4">
    <source>
        <dbReference type="ARBA" id="ARBA00022723"/>
    </source>
</evidence>
<evidence type="ECO:0000256" key="3">
    <source>
        <dbReference type="ARBA" id="ARBA00022505"/>
    </source>
</evidence>
<organism evidence="8">
    <name type="scientific">marine sediment metagenome</name>
    <dbReference type="NCBI Taxonomy" id="412755"/>
    <lineage>
        <taxon>unclassified sequences</taxon>
        <taxon>metagenomes</taxon>
        <taxon>ecological metagenomes</taxon>
    </lineage>
</organism>
<comment type="similarity">
    <text evidence="2">Belongs to the prokaryotic molybdopterin-containing oxidoreductase family.</text>
</comment>
<evidence type="ECO:0000256" key="5">
    <source>
        <dbReference type="ARBA" id="ARBA00023002"/>
    </source>
</evidence>
<keyword evidence="5" id="KW-0560">Oxidoreductase</keyword>
<dbReference type="InterPro" id="IPR006655">
    <property type="entry name" value="Mopterin_OxRdtase_prok_CS"/>
</dbReference>
<dbReference type="SUPFAM" id="SSF53706">
    <property type="entry name" value="Formate dehydrogenase/DMSO reductase, domains 1-3"/>
    <property type="match status" value="1"/>
</dbReference>
<feature type="domain" description="Molybdopterin dinucleotide-binding" evidence="7">
    <location>
        <begin position="276"/>
        <end position="396"/>
    </location>
</feature>
<gene>
    <name evidence="8" type="ORF">S01H1_08832</name>
</gene>
<evidence type="ECO:0008006" key="9">
    <source>
        <dbReference type="Google" id="ProtNLM"/>
    </source>
</evidence>
<dbReference type="Pfam" id="PF01568">
    <property type="entry name" value="Molydop_binding"/>
    <property type="match status" value="1"/>
</dbReference>
<dbReference type="GO" id="GO:0043546">
    <property type="term" value="F:molybdopterin cofactor binding"/>
    <property type="evidence" value="ECO:0007669"/>
    <property type="project" value="InterPro"/>
</dbReference>